<dbReference type="PANTHER" id="PTHR43048">
    <property type="entry name" value="METHYLMALONYL-COA EPIMERASE"/>
    <property type="match status" value="1"/>
</dbReference>
<dbReference type="InterPro" id="IPR029068">
    <property type="entry name" value="Glyas_Bleomycin-R_OHBP_Dase"/>
</dbReference>
<dbReference type="Gene3D" id="3.10.180.10">
    <property type="entry name" value="2,3-Dihydroxybiphenyl 1,2-Dioxygenase, domain 1"/>
    <property type="match status" value="1"/>
</dbReference>
<protein>
    <submittedName>
        <fullName evidence="3">VOC family protein</fullName>
    </submittedName>
</protein>
<dbReference type="GO" id="GO:0046872">
    <property type="term" value="F:metal ion binding"/>
    <property type="evidence" value="ECO:0007669"/>
    <property type="project" value="UniProtKB-KW"/>
</dbReference>
<dbReference type="PANTHER" id="PTHR43048:SF3">
    <property type="entry name" value="METHYLMALONYL-COA EPIMERASE, MITOCHONDRIAL"/>
    <property type="match status" value="1"/>
</dbReference>
<dbReference type="InterPro" id="IPR037523">
    <property type="entry name" value="VOC_core"/>
</dbReference>
<dbReference type="EMBL" id="VRMG01000006">
    <property type="protein sequence ID" value="TXN30574.1"/>
    <property type="molecule type" value="Genomic_DNA"/>
</dbReference>
<comment type="caution">
    <text evidence="3">The sequence shown here is derived from an EMBL/GenBank/DDBJ whole genome shotgun (WGS) entry which is preliminary data.</text>
</comment>
<proteinExistence type="predicted"/>
<organism evidence="3 4">
    <name type="scientific">Lacisediminihabitans profunda</name>
    <dbReference type="NCBI Taxonomy" id="2594790"/>
    <lineage>
        <taxon>Bacteria</taxon>
        <taxon>Bacillati</taxon>
        <taxon>Actinomycetota</taxon>
        <taxon>Actinomycetes</taxon>
        <taxon>Micrococcales</taxon>
        <taxon>Microbacteriaceae</taxon>
        <taxon>Lacisediminihabitans</taxon>
    </lineage>
</organism>
<evidence type="ECO:0000313" key="4">
    <source>
        <dbReference type="Proteomes" id="UP000321379"/>
    </source>
</evidence>
<dbReference type="PROSITE" id="PS51819">
    <property type="entry name" value="VOC"/>
    <property type="match status" value="1"/>
</dbReference>
<evidence type="ECO:0000256" key="1">
    <source>
        <dbReference type="ARBA" id="ARBA00022723"/>
    </source>
</evidence>
<dbReference type="InterPro" id="IPR051785">
    <property type="entry name" value="MMCE/EMCE_epimerase"/>
</dbReference>
<reference evidence="3 4" key="1">
    <citation type="submission" date="2019-08" db="EMBL/GenBank/DDBJ databases">
        <title>Bacterial whole genome sequence for Glaciihabitans sp. CHu50b-6-2.</title>
        <authorList>
            <person name="Jin L."/>
        </authorList>
    </citation>
    <scope>NUCLEOTIDE SEQUENCE [LARGE SCALE GENOMIC DNA]</scope>
    <source>
        <strain evidence="3 4">CHu50b-6-2</strain>
    </source>
</reference>
<gene>
    <name evidence="3" type="ORF">FVP33_08610</name>
</gene>
<accession>A0A5C8UQR6</accession>
<keyword evidence="1" id="KW-0479">Metal-binding</keyword>
<sequence>MGLRELLRRRERGARRANGVEPHSDDDLLCPAHRRLDFESLHPDAGSRSKGVRMIIGIHHACISTPDLDRLKAFYCELFGLEEVTRFGWEQGNELTDSIVGLDNSEAKFVYLRSSNAFIELFQYTHPTPNPRDPHWRVNDYGITHICFEVTDIYGEYVRLAAAGMRFQNDAPIDAMGMLHVAYGFDPDGNIVELIQFPDRVKRSESSSLTGAPLLAVTESLL</sequence>
<evidence type="ECO:0000313" key="3">
    <source>
        <dbReference type="EMBL" id="TXN30574.1"/>
    </source>
</evidence>
<dbReference type="SUPFAM" id="SSF54593">
    <property type="entry name" value="Glyoxalase/Bleomycin resistance protein/Dihydroxybiphenyl dioxygenase"/>
    <property type="match status" value="1"/>
</dbReference>
<dbReference type="InterPro" id="IPR004360">
    <property type="entry name" value="Glyas_Fos-R_dOase_dom"/>
</dbReference>
<dbReference type="Proteomes" id="UP000321379">
    <property type="component" value="Unassembled WGS sequence"/>
</dbReference>
<keyword evidence="4" id="KW-1185">Reference proteome</keyword>
<dbReference type="GO" id="GO:0046491">
    <property type="term" value="P:L-methylmalonyl-CoA metabolic process"/>
    <property type="evidence" value="ECO:0007669"/>
    <property type="project" value="TreeGrafter"/>
</dbReference>
<evidence type="ECO:0000259" key="2">
    <source>
        <dbReference type="PROSITE" id="PS51819"/>
    </source>
</evidence>
<feature type="domain" description="VOC" evidence="2">
    <location>
        <begin position="57"/>
        <end position="197"/>
    </location>
</feature>
<name>A0A5C8UQR6_9MICO</name>
<dbReference type="GO" id="GO:0004493">
    <property type="term" value="F:methylmalonyl-CoA epimerase activity"/>
    <property type="evidence" value="ECO:0007669"/>
    <property type="project" value="TreeGrafter"/>
</dbReference>
<dbReference type="Pfam" id="PF00903">
    <property type="entry name" value="Glyoxalase"/>
    <property type="match status" value="1"/>
</dbReference>
<dbReference type="AlphaFoldDB" id="A0A5C8UQR6"/>